<keyword evidence="2" id="KW-1185">Reference proteome</keyword>
<dbReference type="Pfam" id="PF02992">
    <property type="entry name" value="Transposase_21"/>
    <property type="match status" value="1"/>
</dbReference>
<dbReference type="EMBL" id="JAACJM010000134">
    <property type="protein sequence ID" value="KAF5343759.1"/>
    <property type="molecule type" value="Genomic_DNA"/>
</dbReference>
<gene>
    <name evidence="1" type="ORF">D9758_015334</name>
</gene>
<dbReference type="AlphaFoldDB" id="A0A8H5CL51"/>
<organism evidence="1 2">
    <name type="scientific">Tetrapyrgos nigripes</name>
    <dbReference type="NCBI Taxonomy" id="182062"/>
    <lineage>
        <taxon>Eukaryota</taxon>
        <taxon>Fungi</taxon>
        <taxon>Dikarya</taxon>
        <taxon>Basidiomycota</taxon>
        <taxon>Agaricomycotina</taxon>
        <taxon>Agaricomycetes</taxon>
        <taxon>Agaricomycetidae</taxon>
        <taxon>Agaricales</taxon>
        <taxon>Marasmiineae</taxon>
        <taxon>Marasmiaceae</taxon>
        <taxon>Tetrapyrgos</taxon>
    </lineage>
</organism>
<evidence type="ECO:0000313" key="1">
    <source>
        <dbReference type="EMBL" id="KAF5343759.1"/>
    </source>
</evidence>
<name>A0A8H5CL51_9AGAR</name>
<dbReference type="Proteomes" id="UP000559256">
    <property type="component" value="Unassembled WGS sequence"/>
</dbReference>
<accession>A0A8H5CL51</accession>
<reference evidence="1 2" key="1">
    <citation type="journal article" date="2020" name="ISME J.">
        <title>Uncovering the hidden diversity of litter-decomposition mechanisms in mushroom-forming fungi.</title>
        <authorList>
            <person name="Floudas D."/>
            <person name="Bentzer J."/>
            <person name="Ahren D."/>
            <person name="Johansson T."/>
            <person name="Persson P."/>
            <person name="Tunlid A."/>
        </authorList>
    </citation>
    <scope>NUCLEOTIDE SEQUENCE [LARGE SCALE GENOMIC DNA]</scope>
    <source>
        <strain evidence="1 2">CBS 291.85</strain>
    </source>
</reference>
<protein>
    <submittedName>
        <fullName evidence="1">Uncharacterized protein</fullName>
    </submittedName>
</protein>
<evidence type="ECO:0000313" key="2">
    <source>
        <dbReference type="Proteomes" id="UP000559256"/>
    </source>
</evidence>
<sequence>MTALSLASLAKKVVASIKVDMSSSSDSLEGVALLICSAWTWEDHYSLLNQSVCVRETSYDWKYFVDPCEVALGLSTDSFAPFKKWSKTTWPIILVNYNLPPDVHCHLKHILSLGVIPGPTKPHDWDLFLWPLMEELSVLASDQGVPTVDILQDFKGMSEGNEEYQFALSVWEAVGLATAKAGDTIPSTFDGRVPNIQSKKSEMNAEQWSFWALYIAPVVLCRCFMKPHYYNHFVELYEISREEIDDLEAGFSKWVEEYERSEILPSSPKAQHCTQKSPSFAMQFGSKIGNVRKALAMAVIEEYGAVKRIDSEEGDTMCCSSLYKPPQDSHDPTFVQSQLILTDTSTVFNVH</sequence>
<dbReference type="InterPro" id="IPR004242">
    <property type="entry name" value="Transposase_21"/>
</dbReference>
<proteinExistence type="predicted"/>
<comment type="caution">
    <text evidence="1">The sequence shown here is derived from an EMBL/GenBank/DDBJ whole genome shotgun (WGS) entry which is preliminary data.</text>
</comment>
<dbReference type="OrthoDB" id="3251442at2759"/>